<dbReference type="InterPro" id="IPR001810">
    <property type="entry name" value="F-box_dom"/>
</dbReference>
<keyword evidence="7" id="KW-1133">Transmembrane helix</keyword>
<dbReference type="PANTHER" id="PTHR28650:SF1">
    <property type="entry name" value="PHOSPHATIDYLINOSITOL-GLYCAN BIOSYNTHESIS CLASS X PROTEIN"/>
    <property type="match status" value="1"/>
</dbReference>
<keyword evidence="9" id="KW-0325">Glycoprotein</keyword>
<keyword evidence="4 10" id="KW-0337">GPI-anchor biosynthesis</keyword>
<comment type="similarity">
    <text evidence="3 10">Belongs to the PIGX family.</text>
</comment>
<organism evidence="12 13">
    <name type="scientific">Aphis glycines</name>
    <name type="common">Soybean aphid</name>
    <dbReference type="NCBI Taxonomy" id="307491"/>
    <lineage>
        <taxon>Eukaryota</taxon>
        <taxon>Metazoa</taxon>
        <taxon>Ecdysozoa</taxon>
        <taxon>Arthropoda</taxon>
        <taxon>Hexapoda</taxon>
        <taxon>Insecta</taxon>
        <taxon>Pterygota</taxon>
        <taxon>Neoptera</taxon>
        <taxon>Paraneoptera</taxon>
        <taxon>Hemiptera</taxon>
        <taxon>Sternorrhyncha</taxon>
        <taxon>Aphidomorpha</taxon>
        <taxon>Aphidoidea</taxon>
        <taxon>Aphididae</taxon>
        <taxon>Aphidini</taxon>
        <taxon>Aphis</taxon>
        <taxon>Aphis</taxon>
    </lineage>
</organism>
<proteinExistence type="inferred from homology"/>
<evidence type="ECO:0000256" key="3">
    <source>
        <dbReference type="ARBA" id="ARBA00010345"/>
    </source>
</evidence>
<sequence length="379" mass="44357">MGLSMKTKFILFALYSLIFVTSVVSYYGFKGSQDSKHYLTIHSGNINLQVKNEGYHRVLRTTITADYETSNRKDCAITLRYDFPADIYVDKYELATIALNRKVEFYIDNKFIDVETPAHKSDPFVLYFINYTLPDTANKLIETEFPIHLRYQKAAEDTRYKEVRFGDAYSDVQMLYLCKGSRNSNWKQFPLNSGVWIPASYVKVNKDVVMYVPVGDTNNLPWVTIITHGFVLLGTYYILRSLMTTPTSTNTLCQNRLLALVECMCTYRYLKCIYINMLNMDLQNEENNKILIRHQKVKLPRTGRNTIKYKGDWNNLPDLLLENIFSFLDIGAKHNASKTCKLWYSTFYLPYSWHTFVFDDTTLTRRKFNYYSGWQVSIV</sequence>
<protein>
    <recommendedName>
        <fullName evidence="10">Phosphatidylinositol-glycan biosynthesis class X protein</fullName>
    </recommendedName>
</protein>
<evidence type="ECO:0000256" key="8">
    <source>
        <dbReference type="ARBA" id="ARBA00023136"/>
    </source>
</evidence>
<dbReference type="Pfam" id="PF08320">
    <property type="entry name" value="PIG-X"/>
    <property type="match status" value="1"/>
</dbReference>
<keyword evidence="13" id="KW-1185">Reference proteome</keyword>
<comment type="subcellular location">
    <subcellularLocation>
        <location evidence="1 10">Endoplasmic reticulum membrane</location>
        <topology evidence="1 10">Single-pass membrane protein</topology>
    </subcellularLocation>
</comment>
<accession>A0A6G0T0A1</accession>
<dbReference type="SMART" id="SM00780">
    <property type="entry name" value="PIG-X"/>
    <property type="match status" value="1"/>
</dbReference>
<gene>
    <name evidence="12" type="ORF">AGLY_016186</name>
</gene>
<dbReference type="InterPro" id="IPR040039">
    <property type="entry name" value="PIGX"/>
</dbReference>
<keyword evidence="6 10" id="KW-0256">Endoplasmic reticulum</keyword>
<dbReference type="InterPro" id="IPR013233">
    <property type="entry name" value="PIG-X/PBN1"/>
</dbReference>
<evidence type="ECO:0000256" key="1">
    <source>
        <dbReference type="ARBA" id="ARBA00004389"/>
    </source>
</evidence>
<name>A0A6G0T0A1_APHGL</name>
<dbReference type="PANTHER" id="PTHR28650">
    <property type="entry name" value="PHOSPHATIDYLINOSITOL-GLYCAN BIOSYNTHESIS CLASS X PROTEIN"/>
    <property type="match status" value="1"/>
</dbReference>
<dbReference type="SMART" id="SM00256">
    <property type="entry name" value="FBOX"/>
    <property type="match status" value="1"/>
</dbReference>
<reference evidence="12 13" key="1">
    <citation type="submission" date="2019-08" db="EMBL/GenBank/DDBJ databases">
        <title>The genome of the soybean aphid Biotype 1, its phylome, world population structure and adaptation to the North American continent.</title>
        <authorList>
            <person name="Giordano R."/>
            <person name="Donthu R.K."/>
            <person name="Hernandez A.G."/>
            <person name="Wright C.L."/>
            <person name="Zimin A.V."/>
        </authorList>
    </citation>
    <scope>NUCLEOTIDE SEQUENCE [LARGE SCALE GENOMIC DNA]</scope>
    <source>
        <tissue evidence="12">Whole aphids</tissue>
    </source>
</reference>
<comment type="pathway">
    <text evidence="2 10">Glycolipid biosynthesis; glycosylphosphatidylinositol-anchor biosynthesis.</text>
</comment>
<evidence type="ECO:0000256" key="4">
    <source>
        <dbReference type="ARBA" id="ARBA00022502"/>
    </source>
</evidence>
<evidence type="ECO:0000313" key="12">
    <source>
        <dbReference type="EMBL" id="KAE9523634.1"/>
    </source>
</evidence>
<dbReference type="OrthoDB" id="5546453at2759"/>
<keyword evidence="5" id="KW-0812">Transmembrane</keyword>
<dbReference type="UniPathway" id="UPA00196"/>
<dbReference type="AlphaFoldDB" id="A0A6G0T0A1"/>
<keyword evidence="8" id="KW-0472">Membrane</keyword>
<comment type="function">
    <text evidence="10">Stabilizing subunit of the glycosylphosphatidylinositol-mannosyltransferase I complex which catalyzes the transfer of the first mannose, via an alpha-1,4 bond from a dolichol-phosphate-mannose (Dol-P-Man) to the glucosaminyl acyl phosphatidylinositol (GlcN-(acyl)PI) intermediate to generate alpha-D-Man-(1-&gt;4)-alpha-D-GlcN-(1-&gt;6)-(1-radyl,2-acyl-sn-glycero-3-phospho)-2-acyl-inositol and participates in the sixth step of the glycosylphosphatidylinositol-anchor biosynthesis. Probably acts by stabilizing the mannosyltransferase PIGM.</text>
</comment>
<dbReference type="Gene3D" id="1.20.1280.50">
    <property type="match status" value="1"/>
</dbReference>
<dbReference type="EMBL" id="VYZN01000079">
    <property type="protein sequence ID" value="KAE9523634.1"/>
    <property type="molecule type" value="Genomic_DNA"/>
</dbReference>
<evidence type="ECO:0000256" key="5">
    <source>
        <dbReference type="ARBA" id="ARBA00022692"/>
    </source>
</evidence>
<dbReference type="Pfam" id="PF00646">
    <property type="entry name" value="F-box"/>
    <property type="match status" value="1"/>
</dbReference>
<dbReference type="GO" id="GO:0005789">
    <property type="term" value="C:endoplasmic reticulum membrane"/>
    <property type="evidence" value="ECO:0007669"/>
    <property type="project" value="UniProtKB-SubCell"/>
</dbReference>
<evidence type="ECO:0000256" key="7">
    <source>
        <dbReference type="ARBA" id="ARBA00022989"/>
    </source>
</evidence>
<comment type="caution">
    <text evidence="12">The sequence shown here is derived from an EMBL/GenBank/DDBJ whole genome shotgun (WGS) entry which is preliminary data.</text>
</comment>
<dbReference type="Proteomes" id="UP000475862">
    <property type="component" value="Unassembled WGS sequence"/>
</dbReference>
<evidence type="ECO:0000256" key="9">
    <source>
        <dbReference type="ARBA" id="ARBA00023180"/>
    </source>
</evidence>
<evidence type="ECO:0000256" key="10">
    <source>
        <dbReference type="RuleBase" id="RU366056"/>
    </source>
</evidence>
<feature type="domain" description="F-box" evidence="11">
    <location>
        <begin position="316"/>
        <end position="356"/>
    </location>
</feature>
<dbReference type="GO" id="GO:0006506">
    <property type="term" value="P:GPI anchor biosynthetic process"/>
    <property type="evidence" value="ECO:0007669"/>
    <property type="project" value="UniProtKB-UniPathway"/>
</dbReference>
<evidence type="ECO:0000259" key="11">
    <source>
        <dbReference type="SMART" id="SM00256"/>
    </source>
</evidence>
<evidence type="ECO:0000256" key="6">
    <source>
        <dbReference type="ARBA" id="ARBA00022824"/>
    </source>
</evidence>
<dbReference type="InterPro" id="IPR036047">
    <property type="entry name" value="F-box-like_dom_sf"/>
</dbReference>
<dbReference type="SUPFAM" id="SSF81383">
    <property type="entry name" value="F-box domain"/>
    <property type="match status" value="1"/>
</dbReference>
<evidence type="ECO:0000313" key="13">
    <source>
        <dbReference type="Proteomes" id="UP000475862"/>
    </source>
</evidence>
<evidence type="ECO:0000256" key="2">
    <source>
        <dbReference type="ARBA" id="ARBA00004687"/>
    </source>
</evidence>